<evidence type="ECO:0000313" key="1">
    <source>
        <dbReference type="EMBL" id="KAE9091213.1"/>
    </source>
</evidence>
<accession>A0A6A3R7V6</accession>
<dbReference type="AlphaFoldDB" id="A0A6A3R7V6"/>
<sequence>MSNKRFTVNPFADLKLTDEDRAELVDISEVLVQTKLEEYENYLNNEKRVDLNRWKKFASSGATTSYLKRKKSNPESKLPELLMIFVSFKRRGTT</sequence>
<gene>
    <name evidence="1" type="ORF">PF006_g24975</name>
</gene>
<dbReference type="EMBL" id="QXGA01002844">
    <property type="protein sequence ID" value="KAE9091213.1"/>
    <property type="molecule type" value="Genomic_DNA"/>
</dbReference>
<protein>
    <submittedName>
        <fullName evidence="1">Uncharacterized protein</fullName>
    </submittedName>
</protein>
<evidence type="ECO:0000313" key="2">
    <source>
        <dbReference type="Proteomes" id="UP000440732"/>
    </source>
</evidence>
<dbReference type="InterPro" id="IPR052727">
    <property type="entry name" value="Rab4/Rab5_effector"/>
</dbReference>
<dbReference type="Proteomes" id="UP000440732">
    <property type="component" value="Unassembled WGS sequence"/>
</dbReference>
<proteinExistence type="predicted"/>
<dbReference type="PANTHER" id="PTHR13510">
    <property type="entry name" value="FYVE-FINGER-CONTAINING RAB5 EFFECTOR PROTEIN RABENOSYN-5-RELATED"/>
    <property type="match status" value="1"/>
</dbReference>
<name>A0A6A3R7V6_9STRA</name>
<organism evidence="1 2">
    <name type="scientific">Phytophthora fragariae</name>
    <dbReference type="NCBI Taxonomy" id="53985"/>
    <lineage>
        <taxon>Eukaryota</taxon>
        <taxon>Sar</taxon>
        <taxon>Stramenopiles</taxon>
        <taxon>Oomycota</taxon>
        <taxon>Peronosporomycetes</taxon>
        <taxon>Peronosporales</taxon>
        <taxon>Peronosporaceae</taxon>
        <taxon>Phytophthora</taxon>
    </lineage>
</organism>
<reference evidence="1 2" key="1">
    <citation type="submission" date="2018-08" db="EMBL/GenBank/DDBJ databases">
        <title>Genomic investigation of the strawberry pathogen Phytophthora fragariae indicates pathogenicity is determined by transcriptional variation in three key races.</title>
        <authorList>
            <person name="Adams T.M."/>
            <person name="Armitage A.D."/>
            <person name="Sobczyk M.K."/>
            <person name="Bates H.J."/>
            <person name="Dunwell J.M."/>
            <person name="Nellist C.F."/>
            <person name="Harrison R.J."/>
        </authorList>
    </citation>
    <scope>NUCLEOTIDE SEQUENCE [LARGE SCALE GENOMIC DNA]</scope>
    <source>
        <strain evidence="1 2">NOV-5</strain>
    </source>
</reference>
<dbReference type="PANTHER" id="PTHR13510:SF44">
    <property type="entry name" value="RABENOSYN-5"/>
    <property type="match status" value="1"/>
</dbReference>
<comment type="caution">
    <text evidence="1">The sequence shown here is derived from an EMBL/GenBank/DDBJ whole genome shotgun (WGS) entry which is preliminary data.</text>
</comment>